<evidence type="ECO:0000313" key="2">
    <source>
        <dbReference type="EMBL" id="MDH7637284.1"/>
    </source>
</evidence>
<protein>
    <submittedName>
        <fullName evidence="2">Uncharacterized protein</fullName>
    </submittedName>
</protein>
<gene>
    <name evidence="2" type="ORF">QGN17_00945</name>
</gene>
<feature type="compositionally biased region" description="Polar residues" evidence="1">
    <location>
        <begin position="1"/>
        <end position="14"/>
    </location>
</feature>
<evidence type="ECO:0000256" key="1">
    <source>
        <dbReference type="SAM" id="MobiDB-lite"/>
    </source>
</evidence>
<name>A0ABT6MWB1_9SPHN</name>
<dbReference type="Proteomes" id="UP001160625">
    <property type="component" value="Unassembled WGS sequence"/>
</dbReference>
<accession>A0ABT6MWB1</accession>
<comment type="caution">
    <text evidence="2">The sequence shown here is derived from an EMBL/GenBank/DDBJ whole genome shotgun (WGS) entry which is preliminary data.</text>
</comment>
<reference evidence="2" key="1">
    <citation type="submission" date="2023-04" db="EMBL/GenBank/DDBJ databases">
        <title>Sphingomonas sp. MAHUQ-71 isolated from rice field.</title>
        <authorList>
            <person name="Huq M.A."/>
        </authorList>
    </citation>
    <scope>NUCLEOTIDE SEQUENCE</scope>
    <source>
        <strain evidence="2">MAHUQ-71</strain>
    </source>
</reference>
<proteinExistence type="predicted"/>
<organism evidence="2 3">
    <name type="scientific">Sphingomonas oryzagri</name>
    <dbReference type="NCBI Taxonomy" id="3042314"/>
    <lineage>
        <taxon>Bacteria</taxon>
        <taxon>Pseudomonadati</taxon>
        <taxon>Pseudomonadota</taxon>
        <taxon>Alphaproteobacteria</taxon>
        <taxon>Sphingomonadales</taxon>
        <taxon>Sphingomonadaceae</taxon>
        <taxon>Sphingomonas</taxon>
    </lineage>
</organism>
<dbReference type="EMBL" id="JARYGZ010000001">
    <property type="protein sequence ID" value="MDH7637284.1"/>
    <property type="molecule type" value="Genomic_DNA"/>
</dbReference>
<keyword evidence="3" id="KW-1185">Reference proteome</keyword>
<sequence>MWTALNCNGRNPQQRPEIIDRPEGSIEGKKFLAALCCGVKIRRRTDKRL</sequence>
<evidence type="ECO:0000313" key="3">
    <source>
        <dbReference type="Proteomes" id="UP001160625"/>
    </source>
</evidence>
<feature type="region of interest" description="Disordered" evidence="1">
    <location>
        <begin position="1"/>
        <end position="22"/>
    </location>
</feature>